<proteinExistence type="predicted"/>
<sequence>MQLVLTLKYTIMTKQELENNMTKVAGIPVEITVRGKRSFTFSFEGKNETAAKKIQQYFAPVSLEYDYDEECDLTCLYMNL</sequence>
<name>A0A8S5QEH2_9CAUD</name>
<evidence type="ECO:0000313" key="1">
    <source>
        <dbReference type="EMBL" id="DAE17686.1"/>
    </source>
</evidence>
<accession>A0A8S5QEH2</accession>
<dbReference type="EMBL" id="BK015644">
    <property type="protein sequence ID" value="DAE17686.1"/>
    <property type="molecule type" value="Genomic_DNA"/>
</dbReference>
<protein>
    <submittedName>
        <fullName evidence="1">Uncharacterized protein</fullName>
    </submittedName>
</protein>
<organism evidence="1">
    <name type="scientific">Siphoviridae sp. ct73D3</name>
    <dbReference type="NCBI Taxonomy" id="2825347"/>
    <lineage>
        <taxon>Viruses</taxon>
        <taxon>Duplodnaviria</taxon>
        <taxon>Heunggongvirae</taxon>
        <taxon>Uroviricota</taxon>
        <taxon>Caudoviricetes</taxon>
    </lineage>
</organism>
<reference evidence="1" key="1">
    <citation type="journal article" date="2021" name="Proc. Natl. Acad. Sci. U.S.A.">
        <title>A Catalog of Tens of Thousands of Viruses from Human Metagenomes Reveals Hidden Associations with Chronic Diseases.</title>
        <authorList>
            <person name="Tisza M.J."/>
            <person name="Buck C.B."/>
        </authorList>
    </citation>
    <scope>NUCLEOTIDE SEQUENCE</scope>
    <source>
        <strain evidence="1">Ct73D3</strain>
    </source>
</reference>